<sequence>MTDTAEAPSRRRPDTRASGRTAPGVRRWVRVLAHAAALTPLPSGLWRVAMGLGVPLGFAPESVLHESNFPGWATWYVIGLSLFAEGLALLTLGLVQRWGEVAPRWIPWAGGRRIPVLAAVLPALAGAAALTVIAAVGASGWNDPDNLAELEYPFGPAYWVQTACYAPLLAWGPLLAVVTIAYWHRRRTAAPPR</sequence>
<dbReference type="OrthoDB" id="3436485at2"/>
<proteinExistence type="predicted"/>
<protein>
    <recommendedName>
        <fullName evidence="5">DUF3995 domain-containing protein</fullName>
    </recommendedName>
</protein>
<feature type="transmembrane region" description="Helical" evidence="2">
    <location>
        <begin position="116"/>
        <end position="138"/>
    </location>
</feature>
<evidence type="ECO:0000313" key="3">
    <source>
        <dbReference type="EMBL" id="RCV55531.1"/>
    </source>
</evidence>
<dbReference type="EMBL" id="QEIN01000144">
    <property type="protein sequence ID" value="RCV55531.1"/>
    <property type="molecule type" value="Genomic_DNA"/>
</dbReference>
<gene>
    <name evidence="3" type="ORF">DEF24_17785</name>
</gene>
<feature type="region of interest" description="Disordered" evidence="1">
    <location>
        <begin position="1"/>
        <end position="21"/>
    </location>
</feature>
<feature type="transmembrane region" description="Helical" evidence="2">
    <location>
        <begin position="158"/>
        <end position="183"/>
    </location>
</feature>
<keyword evidence="2" id="KW-0812">Transmembrane</keyword>
<dbReference type="AlphaFoldDB" id="A0A368T2L5"/>
<keyword evidence="2" id="KW-1133">Transmembrane helix</keyword>
<name>A0A368T2L5_9ACTN</name>
<dbReference type="RefSeq" id="WP_114397854.1">
    <property type="nucleotide sequence ID" value="NZ_QEIM01000050.1"/>
</dbReference>
<keyword evidence="4" id="KW-1185">Reference proteome</keyword>
<accession>A0A368T2L5</accession>
<comment type="caution">
    <text evidence="3">The sequence shown here is derived from an EMBL/GenBank/DDBJ whole genome shotgun (WGS) entry which is preliminary data.</text>
</comment>
<evidence type="ECO:0000256" key="1">
    <source>
        <dbReference type="SAM" id="MobiDB-lite"/>
    </source>
</evidence>
<organism evidence="3 4">
    <name type="scientific">Marinitenerispora sediminis</name>
    <dbReference type="NCBI Taxonomy" id="1931232"/>
    <lineage>
        <taxon>Bacteria</taxon>
        <taxon>Bacillati</taxon>
        <taxon>Actinomycetota</taxon>
        <taxon>Actinomycetes</taxon>
        <taxon>Streptosporangiales</taxon>
        <taxon>Nocardiopsidaceae</taxon>
        <taxon>Marinitenerispora</taxon>
    </lineage>
</organism>
<feature type="compositionally biased region" description="Basic and acidic residues" evidence="1">
    <location>
        <begin position="8"/>
        <end position="17"/>
    </location>
</feature>
<keyword evidence="2" id="KW-0472">Membrane</keyword>
<evidence type="ECO:0008006" key="5">
    <source>
        <dbReference type="Google" id="ProtNLM"/>
    </source>
</evidence>
<feature type="transmembrane region" description="Helical" evidence="2">
    <location>
        <begin position="73"/>
        <end position="95"/>
    </location>
</feature>
<evidence type="ECO:0000256" key="2">
    <source>
        <dbReference type="SAM" id="Phobius"/>
    </source>
</evidence>
<evidence type="ECO:0000313" key="4">
    <source>
        <dbReference type="Proteomes" id="UP000253318"/>
    </source>
</evidence>
<reference evidence="3 4" key="1">
    <citation type="submission" date="2018-04" db="EMBL/GenBank/DDBJ databases">
        <title>Novel actinobacteria from marine sediment.</title>
        <authorList>
            <person name="Ng Z.Y."/>
            <person name="Tan G.Y.A."/>
        </authorList>
    </citation>
    <scope>NUCLEOTIDE SEQUENCE [LARGE SCALE GENOMIC DNA]</scope>
    <source>
        <strain evidence="3 4">TPS81</strain>
    </source>
</reference>
<dbReference type="Proteomes" id="UP000253318">
    <property type="component" value="Unassembled WGS sequence"/>
</dbReference>